<protein>
    <submittedName>
        <fullName evidence="3">Uncharacterized protein</fullName>
    </submittedName>
</protein>
<dbReference type="EMBL" id="JANBOH010000394">
    <property type="protein sequence ID" value="KAJ1642475.1"/>
    <property type="molecule type" value="Genomic_DNA"/>
</dbReference>
<feature type="chain" id="PRO_5040809614" evidence="2">
    <location>
        <begin position="23"/>
        <end position="132"/>
    </location>
</feature>
<gene>
    <name evidence="3" type="ORF">LPJ64_005681</name>
</gene>
<accession>A0A9W7XH77</accession>
<evidence type="ECO:0000256" key="1">
    <source>
        <dbReference type="SAM" id="MobiDB-lite"/>
    </source>
</evidence>
<organism evidence="3 4">
    <name type="scientific">Coemansia asiatica</name>
    <dbReference type="NCBI Taxonomy" id="1052880"/>
    <lineage>
        <taxon>Eukaryota</taxon>
        <taxon>Fungi</taxon>
        <taxon>Fungi incertae sedis</taxon>
        <taxon>Zoopagomycota</taxon>
        <taxon>Kickxellomycotina</taxon>
        <taxon>Kickxellomycetes</taxon>
        <taxon>Kickxellales</taxon>
        <taxon>Kickxellaceae</taxon>
        <taxon>Coemansia</taxon>
    </lineage>
</organism>
<sequence length="132" mass="13019">MTRSIAAIVCAAALFAASSISATPDNLANVIPTNLNELINQSNGGVATLLNDPGFLASASAALKSLDGFMSSNPGLVSSIMQVMSTPLVVAGDGEEGSNSKSSSEKESGASSIKPFTGAVAAVGLTALAALF</sequence>
<evidence type="ECO:0000313" key="3">
    <source>
        <dbReference type="EMBL" id="KAJ1642475.1"/>
    </source>
</evidence>
<evidence type="ECO:0000256" key="2">
    <source>
        <dbReference type="SAM" id="SignalP"/>
    </source>
</evidence>
<keyword evidence="2" id="KW-0732">Signal</keyword>
<dbReference type="Proteomes" id="UP001145021">
    <property type="component" value="Unassembled WGS sequence"/>
</dbReference>
<comment type="caution">
    <text evidence="3">The sequence shown here is derived from an EMBL/GenBank/DDBJ whole genome shotgun (WGS) entry which is preliminary data.</text>
</comment>
<feature type="region of interest" description="Disordered" evidence="1">
    <location>
        <begin position="91"/>
        <end position="111"/>
    </location>
</feature>
<name>A0A9W7XH77_9FUNG</name>
<proteinExistence type="predicted"/>
<evidence type="ECO:0000313" key="4">
    <source>
        <dbReference type="Proteomes" id="UP001145021"/>
    </source>
</evidence>
<reference evidence="3" key="1">
    <citation type="submission" date="2022-07" db="EMBL/GenBank/DDBJ databases">
        <title>Phylogenomic reconstructions and comparative analyses of Kickxellomycotina fungi.</title>
        <authorList>
            <person name="Reynolds N.K."/>
            <person name="Stajich J.E."/>
            <person name="Barry K."/>
            <person name="Grigoriev I.V."/>
            <person name="Crous P."/>
            <person name="Smith M.E."/>
        </authorList>
    </citation>
    <scope>NUCLEOTIDE SEQUENCE</scope>
    <source>
        <strain evidence="3">NBRC 105413</strain>
    </source>
</reference>
<feature type="signal peptide" evidence="2">
    <location>
        <begin position="1"/>
        <end position="22"/>
    </location>
</feature>
<dbReference type="AlphaFoldDB" id="A0A9W7XH77"/>
<keyword evidence="4" id="KW-1185">Reference proteome</keyword>